<evidence type="ECO:0000313" key="7">
    <source>
        <dbReference type="EMBL" id="CAG8823638.1"/>
    </source>
</evidence>
<dbReference type="Gene3D" id="3.10.120.10">
    <property type="entry name" value="Cytochrome b5-like heme/steroid binding domain"/>
    <property type="match status" value="1"/>
</dbReference>
<dbReference type="GO" id="GO:0046872">
    <property type="term" value="F:metal ion binding"/>
    <property type="evidence" value="ECO:0007669"/>
    <property type="project" value="UniProtKB-UniRule"/>
</dbReference>
<dbReference type="GO" id="GO:0020037">
    <property type="term" value="F:heme binding"/>
    <property type="evidence" value="ECO:0007669"/>
    <property type="project" value="UniProtKB-UniRule"/>
</dbReference>
<comment type="similarity">
    <text evidence="4 5">Belongs to the cytochrome b5 family.</text>
</comment>
<dbReference type="InterPro" id="IPR018506">
    <property type="entry name" value="Cyt_B5_heme-BS"/>
</dbReference>
<organism evidence="7 8">
    <name type="scientific">Dentiscutata erythropus</name>
    <dbReference type="NCBI Taxonomy" id="1348616"/>
    <lineage>
        <taxon>Eukaryota</taxon>
        <taxon>Fungi</taxon>
        <taxon>Fungi incertae sedis</taxon>
        <taxon>Mucoromycota</taxon>
        <taxon>Glomeromycotina</taxon>
        <taxon>Glomeromycetes</taxon>
        <taxon>Diversisporales</taxon>
        <taxon>Gigasporaceae</taxon>
        <taxon>Dentiscutata</taxon>
    </lineage>
</organism>
<dbReference type="PANTHER" id="PTHR19359">
    <property type="entry name" value="CYTOCHROME B5"/>
    <property type="match status" value="1"/>
</dbReference>
<dbReference type="PROSITE" id="PS00191">
    <property type="entry name" value="CYTOCHROME_B5_1"/>
    <property type="match status" value="1"/>
</dbReference>
<dbReference type="PROSITE" id="PS50255">
    <property type="entry name" value="CYTOCHROME_B5_2"/>
    <property type="match status" value="1"/>
</dbReference>
<accession>A0A9N9KE65</accession>
<dbReference type="Proteomes" id="UP000789405">
    <property type="component" value="Unassembled WGS sequence"/>
</dbReference>
<dbReference type="InterPro" id="IPR050668">
    <property type="entry name" value="Cytochrome_b5"/>
</dbReference>
<evidence type="ECO:0000256" key="2">
    <source>
        <dbReference type="ARBA" id="ARBA00022723"/>
    </source>
</evidence>
<evidence type="ECO:0000256" key="1">
    <source>
        <dbReference type="ARBA" id="ARBA00022617"/>
    </source>
</evidence>
<evidence type="ECO:0000256" key="5">
    <source>
        <dbReference type="RuleBase" id="RU362121"/>
    </source>
</evidence>
<keyword evidence="1 5" id="KW-0349">Heme</keyword>
<dbReference type="EMBL" id="CAJVPY010063697">
    <property type="protein sequence ID" value="CAG8823638.1"/>
    <property type="molecule type" value="Genomic_DNA"/>
</dbReference>
<feature type="domain" description="Cytochrome b5 heme-binding" evidence="6">
    <location>
        <begin position="1"/>
        <end position="67"/>
    </location>
</feature>
<feature type="non-terminal residue" evidence="7">
    <location>
        <position position="1"/>
    </location>
</feature>
<dbReference type="GO" id="GO:0016020">
    <property type="term" value="C:membrane"/>
    <property type="evidence" value="ECO:0007669"/>
    <property type="project" value="TreeGrafter"/>
</dbReference>
<dbReference type="Pfam" id="PF00173">
    <property type="entry name" value="Cyt-b5"/>
    <property type="match status" value="1"/>
</dbReference>
<protein>
    <submittedName>
        <fullName evidence="7">692_t:CDS:1</fullName>
    </submittedName>
</protein>
<evidence type="ECO:0000313" key="8">
    <source>
        <dbReference type="Proteomes" id="UP000789405"/>
    </source>
</evidence>
<gene>
    <name evidence="7" type="ORF">DERYTH_LOCUS27539</name>
</gene>
<feature type="non-terminal residue" evidence="7">
    <location>
        <position position="74"/>
    </location>
</feature>
<evidence type="ECO:0000256" key="3">
    <source>
        <dbReference type="ARBA" id="ARBA00023004"/>
    </source>
</evidence>
<dbReference type="InterPro" id="IPR001199">
    <property type="entry name" value="Cyt_B5-like_heme/steroid-bd"/>
</dbReference>
<dbReference type="PRINTS" id="PR00363">
    <property type="entry name" value="CYTOCHROMEB5"/>
</dbReference>
<evidence type="ECO:0000259" key="6">
    <source>
        <dbReference type="PROSITE" id="PS50255"/>
    </source>
</evidence>
<dbReference type="SUPFAM" id="SSF55856">
    <property type="entry name" value="Cytochrome b5-like heme/steroid binding domain"/>
    <property type="match status" value="1"/>
</dbReference>
<sequence>NAISNNWICIEGIIYDVSNFMDEHPGGKTLIFTSLGKDMTTAFNGGVYDHSNAARNLMSSFRVGVISGGGEVES</sequence>
<keyword evidence="3 5" id="KW-0408">Iron</keyword>
<dbReference type="AlphaFoldDB" id="A0A9N9KE65"/>
<evidence type="ECO:0000256" key="4">
    <source>
        <dbReference type="ARBA" id="ARBA00038168"/>
    </source>
</evidence>
<proteinExistence type="inferred from homology"/>
<dbReference type="SMART" id="SM01117">
    <property type="entry name" value="Cyt-b5"/>
    <property type="match status" value="1"/>
</dbReference>
<name>A0A9N9KE65_9GLOM</name>
<keyword evidence="8" id="KW-1185">Reference proteome</keyword>
<dbReference type="InterPro" id="IPR036400">
    <property type="entry name" value="Cyt_B5-like_heme/steroid_sf"/>
</dbReference>
<comment type="caution">
    <text evidence="7">The sequence shown here is derived from an EMBL/GenBank/DDBJ whole genome shotgun (WGS) entry which is preliminary data.</text>
</comment>
<keyword evidence="2 5" id="KW-0479">Metal-binding</keyword>
<dbReference type="OrthoDB" id="260519at2759"/>
<reference evidence="7" key="1">
    <citation type="submission" date="2021-06" db="EMBL/GenBank/DDBJ databases">
        <authorList>
            <person name="Kallberg Y."/>
            <person name="Tangrot J."/>
            <person name="Rosling A."/>
        </authorList>
    </citation>
    <scope>NUCLEOTIDE SEQUENCE</scope>
    <source>
        <strain evidence="7">MA453B</strain>
    </source>
</reference>